<reference evidence="3" key="2">
    <citation type="submission" date="2013-10" db="EMBL/GenBank/DDBJ databases">
        <authorList>
            <person name="Aslett M."/>
        </authorList>
    </citation>
    <scope>NUCLEOTIDE SEQUENCE [LARGE SCALE GENOMIC DNA]</scope>
    <source>
        <strain evidence="3">Houghton</strain>
    </source>
</reference>
<evidence type="ECO:0000256" key="1">
    <source>
        <dbReference type="SAM" id="Coils"/>
    </source>
</evidence>
<evidence type="ECO:0000259" key="2">
    <source>
        <dbReference type="Pfam" id="PF25972"/>
    </source>
</evidence>
<feature type="coiled-coil region" evidence="1">
    <location>
        <begin position="27"/>
        <end position="54"/>
    </location>
</feature>
<dbReference type="Pfam" id="PF25972">
    <property type="entry name" value="At4g15545_C"/>
    <property type="match status" value="1"/>
</dbReference>
<dbReference type="VEuPathDB" id="ToxoDB:EMH_0026820"/>
<dbReference type="Proteomes" id="UP000030744">
    <property type="component" value="Unassembled WGS sequence"/>
</dbReference>
<keyword evidence="4" id="KW-1185">Reference proteome</keyword>
<feature type="domain" description="At4g15545-like C-terminal" evidence="2">
    <location>
        <begin position="178"/>
        <end position="242"/>
    </location>
</feature>
<proteinExistence type="predicted"/>
<name>U6KC70_9EIME</name>
<evidence type="ECO:0000313" key="3">
    <source>
        <dbReference type="EMBL" id="CDJ35549.1"/>
    </source>
</evidence>
<protein>
    <recommendedName>
        <fullName evidence="2">At4g15545-like C-terminal domain-containing protein</fullName>
    </recommendedName>
</protein>
<dbReference type="InterPro" id="IPR058936">
    <property type="entry name" value="At4g15545-like"/>
</dbReference>
<evidence type="ECO:0000313" key="4">
    <source>
        <dbReference type="Proteomes" id="UP000030744"/>
    </source>
</evidence>
<organism evidence="3 4">
    <name type="scientific">Eimeria mitis</name>
    <dbReference type="NCBI Taxonomy" id="44415"/>
    <lineage>
        <taxon>Eukaryota</taxon>
        <taxon>Sar</taxon>
        <taxon>Alveolata</taxon>
        <taxon>Apicomplexa</taxon>
        <taxon>Conoidasida</taxon>
        <taxon>Coccidia</taxon>
        <taxon>Eucoccidiorida</taxon>
        <taxon>Eimeriorina</taxon>
        <taxon>Eimeriidae</taxon>
        <taxon>Eimeria</taxon>
    </lineage>
</organism>
<gene>
    <name evidence="3" type="ORF">EMH_0026820</name>
</gene>
<dbReference type="PANTHER" id="PTHR47383">
    <property type="entry name" value="OS03G0659800 PROTEIN"/>
    <property type="match status" value="1"/>
</dbReference>
<reference evidence="3" key="1">
    <citation type="submission" date="2013-10" db="EMBL/GenBank/DDBJ databases">
        <title>Genomic analysis of the causative agents of coccidiosis in chickens.</title>
        <authorList>
            <person name="Reid A.J."/>
            <person name="Blake D."/>
            <person name="Billington K."/>
            <person name="Browne H."/>
            <person name="Dunn M."/>
            <person name="Hung S."/>
            <person name="Kawahara F."/>
            <person name="Miranda-Saavedra D."/>
            <person name="Mourier T."/>
            <person name="Nagra H."/>
            <person name="Otto T.D."/>
            <person name="Rawlings N."/>
            <person name="Sanchez A."/>
            <person name="Sanders M."/>
            <person name="Subramaniam C."/>
            <person name="Tay Y."/>
            <person name="Dear P."/>
            <person name="Doerig C."/>
            <person name="Gruber A."/>
            <person name="Parkinson J."/>
            <person name="Shirley M."/>
            <person name="Wan K.L."/>
            <person name="Berriman M."/>
            <person name="Tomley F."/>
            <person name="Pain A."/>
        </authorList>
    </citation>
    <scope>NUCLEOTIDE SEQUENCE [LARGE SCALE GENOMIC DNA]</scope>
    <source>
        <strain evidence="3">Houghton</strain>
    </source>
</reference>
<dbReference type="EMBL" id="HG688671">
    <property type="protein sequence ID" value="CDJ35549.1"/>
    <property type="molecule type" value="Genomic_DNA"/>
</dbReference>
<dbReference type="RefSeq" id="XP_013358127.1">
    <property type="nucleotide sequence ID" value="XM_013502673.1"/>
</dbReference>
<dbReference type="AlphaFoldDB" id="U6KC70"/>
<dbReference type="PANTHER" id="PTHR47383:SF8">
    <property type="entry name" value="OS01G0768300 PROTEIN"/>
    <property type="match status" value="1"/>
</dbReference>
<dbReference type="OrthoDB" id="5599468at2759"/>
<dbReference type="InterPro" id="IPR058935">
    <property type="entry name" value="At4g15545-like_C"/>
</dbReference>
<sequence>MNVSTADLSWLPGDADEQLALGLRIVSNSYKSRVQTAETEIRQLKTQLAERGEQVTLLQKKCSALEVQLIEQTQRGNQLVEENKQLLATTRKLQKDIQRLENLKKAVLTSIQEDRPEADDSSPFAAADATFQMTARRTVAELGSMEDTSLKGMRLDFRRGGPNNGTILTTHDDPSANADGRAFFRAARSRLSFETFNAFLASIKRLNNQQQDREETLKTAERLFGEANADLYEDFKALLTRHAVVLQISRSLLRWGTVHLSLIASLPKLGYGCDCQYLRQSLRDVDS</sequence>
<dbReference type="GeneID" id="25377548"/>
<keyword evidence="1" id="KW-0175">Coiled coil</keyword>
<accession>U6KC70</accession>